<dbReference type="Pfam" id="PF13484">
    <property type="entry name" value="Fer4_16"/>
    <property type="match status" value="1"/>
</dbReference>
<dbReference type="InterPro" id="IPR017900">
    <property type="entry name" value="4Fe4S_Fe_S_CS"/>
</dbReference>
<dbReference type="InterPro" id="IPR013542">
    <property type="entry name" value="QueG_DUF1730"/>
</dbReference>
<comment type="caution">
    <text evidence="11">The sequence shown here is derived from an EMBL/GenBank/DDBJ whole genome shotgun (WGS) entry which is preliminary data.</text>
</comment>
<evidence type="ECO:0000256" key="7">
    <source>
        <dbReference type="ARBA" id="ARBA00023004"/>
    </source>
</evidence>
<evidence type="ECO:0000256" key="6">
    <source>
        <dbReference type="ARBA" id="ARBA00023002"/>
    </source>
</evidence>
<gene>
    <name evidence="9 11" type="primary">queG</name>
    <name evidence="11" type="ORF">ACFQ1U_11870</name>
</gene>
<feature type="binding site" evidence="9">
    <location>
        <position position="221"/>
    </location>
    <ligand>
        <name>tRNA</name>
        <dbReference type="ChEBI" id="CHEBI:17843"/>
    </ligand>
</feature>
<dbReference type="Pfam" id="PF08331">
    <property type="entry name" value="QueG_DUF1730"/>
    <property type="match status" value="1"/>
</dbReference>
<name>A0ABW3JU88_9FLAO</name>
<feature type="binding site" evidence="9">
    <location>
        <position position="212"/>
    </location>
    <ligand>
        <name>[4Fe-4S] cluster</name>
        <dbReference type="ChEBI" id="CHEBI:49883"/>
        <label>2</label>
    </ligand>
</feature>
<feature type="binding site" evidence="9">
    <location>
        <position position="60"/>
    </location>
    <ligand>
        <name>cob(II)alamin</name>
        <dbReference type="ChEBI" id="CHEBI:16304"/>
    </ligand>
</feature>
<feature type="binding site" evidence="9">
    <location>
        <position position="131"/>
    </location>
    <ligand>
        <name>cob(II)alamin</name>
        <dbReference type="ChEBI" id="CHEBI:16304"/>
    </ligand>
</feature>
<feature type="domain" description="4Fe-4S ferredoxin-type" evidence="10">
    <location>
        <begin position="177"/>
        <end position="206"/>
    </location>
</feature>
<evidence type="ECO:0000313" key="12">
    <source>
        <dbReference type="Proteomes" id="UP001597062"/>
    </source>
</evidence>
<comment type="cofactor">
    <cofactor evidence="9">
        <name>cob(II)alamin</name>
        <dbReference type="ChEBI" id="CHEBI:16304"/>
    </cofactor>
</comment>
<keyword evidence="1 9" id="KW-0004">4Fe-4S</keyword>
<feature type="binding site" evidence="9">
    <location>
        <position position="186"/>
    </location>
    <ligand>
        <name>[4Fe-4S] cluster</name>
        <dbReference type="ChEBI" id="CHEBI:49883"/>
        <label>1</label>
    </ligand>
</feature>
<evidence type="ECO:0000313" key="11">
    <source>
        <dbReference type="EMBL" id="MFD0993904.1"/>
    </source>
</evidence>
<comment type="catalytic activity">
    <reaction evidence="9">
        <text>epoxyqueuosine(34) in tRNA + AH2 = queuosine(34) in tRNA + A + H2O</text>
        <dbReference type="Rhea" id="RHEA:32159"/>
        <dbReference type="Rhea" id="RHEA-COMP:18571"/>
        <dbReference type="Rhea" id="RHEA-COMP:18582"/>
        <dbReference type="ChEBI" id="CHEBI:13193"/>
        <dbReference type="ChEBI" id="CHEBI:15377"/>
        <dbReference type="ChEBI" id="CHEBI:17499"/>
        <dbReference type="ChEBI" id="CHEBI:194431"/>
        <dbReference type="ChEBI" id="CHEBI:194443"/>
        <dbReference type="EC" id="1.17.99.6"/>
    </reaction>
</comment>
<dbReference type="Proteomes" id="UP001597062">
    <property type="component" value="Unassembled WGS sequence"/>
</dbReference>
<keyword evidence="9" id="KW-0846">Cobalamin</keyword>
<comment type="pathway">
    <text evidence="9">tRNA modification; tRNA-queuosine biosynthesis.</text>
</comment>
<keyword evidence="9" id="KW-0170">Cobalt</keyword>
<feature type="active site" description="Proton donor" evidence="9">
    <location>
        <position position="131"/>
    </location>
</feature>
<organism evidence="11 12">
    <name type="scientific">Tenacibaculum geojense</name>
    <dbReference type="NCBI Taxonomy" id="915352"/>
    <lineage>
        <taxon>Bacteria</taxon>
        <taxon>Pseudomonadati</taxon>
        <taxon>Bacteroidota</taxon>
        <taxon>Flavobacteriia</taxon>
        <taxon>Flavobacteriales</taxon>
        <taxon>Flavobacteriaceae</taxon>
        <taxon>Tenacibaculum</taxon>
    </lineage>
</organism>
<keyword evidence="2 9" id="KW-0963">Cytoplasm</keyword>
<feature type="binding site" evidence="9">
    <location>
        <position position="155"/>
    </location>
    <ligand>
        <name>cob(II)alamin</name>
        <dbReference type="ChEBI" id="CHEBI:16304"/>
    </ligand>
</feature>
<dbReference type="PANTHER" id="PTHR30002">
    <property type="entry name" value="EPOXYQUEUOSINE REDUCTASE"/>
    <property type="match status" value="1"/>
</dbReference>
<comment type="caution">
    <text evidence="9">Lacks conserved residue(s) required for the propagation of feature annotation.</text>
</comment>
<dbReference type="NCBIfam" id="TIGR00276">
    <property type="entry name" value="tRNA epoxyqueuosine(34) reductase QueG"/>
    <property type="match status" value="1"/>
</dbReference>
<proteinExistence type="inferred from homology"/>
<dbReference type="GO" id="GO:0052693">
    <property type="term" value="F:epoxyqueuosine reductase activity"/>
    <property type="evidence" value="ECO:0007669"/>
    <property type="project" value="UniProtKB-EC"/>
</dbReference>
<evidence type="ECO:0000256" key="3">
    <source>
        <dbReference type="ARBA" id="ARBA00022694"/>
    </source>
</evidence>
<feature type="binding site" evidence="9">
    <location>
        <begin position="239"/>
        <end position="240"/>
    </location>
    <ligand>
        <name>cob(II)alamin</name>
        <dbReference type="ChEBI" id="CHEBI:16304"/>
    </ligand>
</feature>
<keyword evidence="5 9" id="KW-0671">Queuosine biosynthesis</keyword>
<sequence>MKSLEQRSQFIKEEARRLGFSACGIAKADFLEDEAPKLEQWLKNGHHGSMQYMENHFDKRLDPRLLVEGAKSVVSLSFNYYPEEKQVDNSYKIAKYAYGEDYHKVVKDKLFELLTSIRDEIGAVDGRCFVDSAPVLERAWAEKAGLGWNGKHTLLIQKQQGSFFFLAELIIDLELAHDHPFTTNHCGRCTKCIDACPTQAILPNNQIDGSKCISYLTIELKDSIPIQFKDQMDDWMFGCDVCQDVCPWNRFSKSHQEPLFQPKENMLSFSKKDWEEITEETFKKVFKKSAVKRTKYSGLTRNINFIKPVQKPE</sequence>
<dbReference type="PROSITE" id="PS00198">
    <property type="entry name" value="4FE4S_FER_1"/>
    <property type="match status" value="1"/>
</dbReference>
<evidence type="ECO:0000256" key="5">
    <source>
        <dbReference type="ARBA" id="ARBA00022785"/>
    </source>
</evidence>
<feature type="binding site" evidence="9">
    <location>
        <position position="166"/>
    </location>
    <ligand>
        <name>cob(II)alamin</name>
        <dbReference type="ChEBI" id="CHEBI:16304"/>
    </ligand>
</feature>
<accession>A0ABW3JU88</accession>
<comment type="subunit">
    <text evidence="9">Monomer.</text>
</comment>
<feature type="binding site" evidence="9">
    <location>
        <position position="214"/>
    </location>
    <ligand>
        <name>cob(II)alamin</name>
        <dbReference type="ChEBI" id="CHEBI:16304"/>
    </ligand>
</feature>
<keyword evidence="12" id="KW-1185">Reference proteome</keyword>
<dbReference type="InterPro" id="IPR004453">
    <property type="entry name" value="QueG"/>
</dbReference>
<evidence type="ECO:0000256" key="4">
    <source>
        <dbReference type="ARBA" id="ARBA00022723"/>
    </source>
</evidence>
<comment type="subcellular location">
    <subcellularLocation>
        <location evidence="9">Cytoplasm</location>
    </subcellularLocation>
</comment>
<feature type="binding site" evidence="9">
    <location>
        <position position="196"/>
    </location>
    <ligand>
        <name>[4Fe-4S] cluster</name>
        <dbReference type="ChEBI" id="CHEBI:49883"/>
        <label>2</label>
    </ligand>
</feature>
<reference evidence="12" key="1">
    <citation type="journal article" date="2019" name="Int. J. Syst. Evol. Microbiol.">
        <title>The Global Catalogue of Microorganisms (GCM) 10K type strain sequencing project: providing services to taxonomists for standard genome sequencing and annotation.</title>
        <authorList>
            <consortium name="The Broad Institute Genomics Platform"/>
            <consortium name="The Broad Institute Genome Sequencing Center for Infectious Disease"/>
            <person name="Wu L."/>
            <person name="Ma J."/>
        </authorList>
    </citation>
    <scope>NUCLEOTIDE SEQUENCE [LARGE SCALE GENOMIC DNA]</scope>
    <source>
        <strain evidence="12">CCUG 60527</strain>
    </source>
</reference>
<comment type="cofactor">
    <cofactor evidence="9">
        <name>[4Fe-4S] cluster</name>
        <dbReference type="ChEBI" id="CHEBI:49883"/>
    </cofactor>
    <text evidence="9">Binds 2 [4Fe-4S] clusters per monomer.</text>
</comment>
<comment type="function">
    <text evidence="9">Catalyzes the conversion of epoxyqueuosine (oQ) to queuosine (Q), which is a hypermodified base found in the wobble positions of tRNA(Asp), tRNA(Asn), tRNA(His) and tRNA(Tyr).</text>
</comment>
<keyword evidence="6 9" id="KW-0560">Oxidoreductase</keyword>
<dbReference type="HAMAP" id="MF_00916">
    <property type="entry name" value="QueG"/>
    <property type="match status" value="1"/>
</dbReference>
<comment type="similarity">
    <text evidence="9">Belongs to the QueG family.</text>
</comment>
<dbReference type="EMBL" id="JBHTJR010000051">
    <property type="protein sequence ID" value="MFD0993904.1"/>
    <property type="molecule type" value="Genomic_DNA"/>
</dbReference>
<dbReference type="PANTHER" id="PTHR30002:SF4">
    <property type="entry name" value="EPOXYQUEUOSINE REDUCTASE"/>
    <property type="match status" value="1"/>
</dbReference>
<feature type="binding site" evidence="9">
    <location>
        <position position="189"/>
    </location>
    <ligand>
        <name>[4Fe-4S] cluster</name>
        <dbReference type="ChEBI" id="CHEBI:49883"/>
        <label>1</label>
    </ligand>
</feature>
<dbReference type="RefSeq" id="WP_386108634.1">
    <property type="nucleotide sequence ID" value="NZ_JBHTJR010000051.1"/>
</dbReference>
<evidence type="ECO:0000259" key="10">
    <source>
        <dbReference type="PROSITE" id="PS51379"/>
    </source>
</evidence>
<evidence type="ECO:0000256" key="8">
    <source>
        <dbReference type="ARBA" id="ARBA00023014"/>
    </source>
</evidence>
<dbReference type="EC" id="1.17.99.6" evidence="9"/>
<feature type="binding site" evidence="9">
    <location>
        <position position="192"/>
    </location>
    <ligand>
        <name>[4Fe-4S] cluster</name>
        <dbReference type="ChEBI" id="CHEBI:49883"/>
        <label>1</label>
    </ligand>
</feature>
<evidence type="ECO:0000256" key="9">
    <source>
        <dbReference type="HAMAP-Rule" id="MF_00916"/>
    </source>
</evidence>
<feature type="binding site" evidence="9">
    <location>
        <position position="246"/>
    </location>
    <ligand>
        <name>[4Fe-4S] cluster</name>
        <dbReference type="ChEBI" id="CHEBI:49883"/>
        <label>1</label>
    </ligand>
</feature>
<dbReference type="PROSITE" id="PS51379">
    <property type="entry name" value="4FE4S_FER_2"/>
    <property type="match status" value="1"/>
</dbReference>
<keyword evidence="7 9" id="KW-0408">Iron</keyword>
<dbReference type="SUPFAM" id="SSF46548">
    <property type="entry name" value="alpha-helical ferredoxin"/>
    <property type="match status" value="1"/>
</dbReference>
<dbReference type="Gene3D" id="3.30.70.20">
    <property type="match status" value="1"/>
</dbReference>
<feature type="binding site" evidence="9">
    <location>
        <position position="239"/>
    </location>
    <ligand>
        <name>[4Fe-4S] cluster</name>
        <dbReference type="ChEBI" id="CHEBI:49883"/>
        <label>2</label>
    </ligand>
</feature>
<protein>
    <recommendedName>
        <fullName evidence="9">Epoxyqueuosine reductase</fullName>
        <ecNumber evidence="9">1.17.99.6</ecNumber>
    </recommendedName>
    <alternativeName>
        <fullName evidence="9">Queuosine biosynthesis protein QueG</fullName>
    </alternativeName>
</protein>
<evidence type="ECO:0000256" key="2">
    <source>
        <dbReference type="ARBA" id="ARBA00022490"/>
    </source>
</evidence>
<keyword evidence="4 9" id="KW-0479">Metal-binding</keyword>
<keyword evidence="8 9" id="KW-0411">Iron-sulfur</keyword>
<dbReference type="InterPro" id="IPR017896">
    <property type="entry name" value="4Fe4S_Fe-S-bd"/>
</dbReference>
<keyword evidence="3 9" id="KW-0819">tRNA processing</keyword>
<evidence type="ECO:0000256" key="1">
    <source>
        <dbReference type="ARBA" id="ARBA00022485"/>
    </source>
</evidence>
<feature type="binding site" evidence="9">
    <location>
        <position position="242"/>
    </location>
    <ligand>
        <name>[4Fe-4S] cluster</name>
        <dbReference type="ChEBI" id="CHEBI:49883"/>
        <label>2</label>
    </ligand>
</feature>